<sequence length="141" mass="15116">MQNFDKTKPVLADGLSNNSTLASASVSKSECSNMSNCACTVATPQPLLDNLNDFDFLNSMIALFRFGDALAPSGIDVCAYSGPDGSSVEVRGHAAPEDLRGLRQVGRFDEPPTLGWRDQYNRLYELPDLHHLAGLAAGDLA</sequence>
<dbReference type="Proteomes" id="UP000284684">
    <property type="component" value="Unassembled WGS sequence"/>
</dbReference>
<organism evidence="1 2">
    <name type="scientific">Pseudomonas brassicacearum</name>
    <dbReference type="NCBI Taxonomy" id="930166"/>
    <lineage>
        <taxon>Bacteria</taxon>
        <taxon>Pseudomonadati</taxon>
        <taxon>Pseudomonadota</taxon>
        <taxon>Gammaproteobacteria</taxon>
        <taxon>Pseudomonadales</taxon>
        <taxon>Pseudomonadaceae</taxon>
        <taxon>Pseudomonas</taxon>
    </lineage>
</organism>
<dbReference type="AlphaFoldDB" id="A0A423H217"/>
<name>A0A423H217_9PSED</name>
<gene>
    <name evidence="1" type="ORF">BK658_00130</name>
</gene>
<evidence type="ECO:0000313" key="2">
    <source>
        <dbReference type="Proteomes" id="UP000284684"/>
    </source>
</evidence>
<evidence type="ECO:0000313" key="1">
    <source>
        <dbReference type="EMBL" id="RON06233.1"/>
    </source>
</evidence>
<dbReference type="EMBL" id="MOBI01000001">
    <property type="protein sequence ID" value="RON06233.1"/>
    <property type="molecule type" value="Genomic_DNA"/>
</dbReference>
<accession>A0A423H217</accession>
<reference evidence="1 2" key="1">
    <citation type="submission" date="2016-10" db="EMBL/GenBank/DDBJ databases">
        <title>Comparative genome analysis of multiple Pseudomonas spp. focuses on biocontrol and plant growth promoting traits.</title>
        <authorList>
            <person name="Tao X.-Y."/>
            <person name="Taylor C.G."/>
        </authorList>
    </citation>
    <scope>NUCLEOTIDE SEQUENCE [LARGE SCALE GENOMIC DNA]</scope>
    <source>
        <strain evidence="1 2">37D10</strain>
    </source>
</reference>
<protein>
    <submittedName>
        <fullName evidence="1">Uncharacterized protein</fullName>
    </submittedName>
</protein>
<comment type="caution">
    <text evidence="1">The sequence shown here is derived from an EMBL/GenBank/DDBJ whole genome shotgun (WGS) entry which is preliminary data.</text>
</comment>
<proteinExistence type="predicted"/>
<dbReference type="RefSeq" id="WP_123580131.1">
    <property type="nucleotide sequence ID" value="NZ_MOBI01000001.1"/>
</dbReference>